<name>A0ABT8LDY4_9BACT</name>
<evidence type="ECO:0000313" key="2">
    <source>
        <dbReference type="Proteomes" id="UP001172083"/>
    </source>
</evidence>
<dbReference type="RefSeq" id="WP_346760323.1">
    <property type="nucleotide sequence ID" value="NZ_JAUJEB010000005.1"/>
</dbReference>
<accession>A0ABT8LDY4</accession>
<gene>
    <name evidence="1" type="ORF">QQ020_23090</name>
</gene>
<proteinExistence type="predicted"/>
<dbReference type="Proteomes" id="UP001172083">
    <property type="component" value="Unassembled WGS sequence"/>
</dbReference>
<keyword evidence="2" id="KW-1185">Reference proteome</keyword>
<evidence type="ECO:0000313" key="1">
    <source>
        <dbReference type="EMBL" id="MDN5214985.1"/>
    </source>
</evidence>
<organism evidence="1 2">
    <name type="scientific">Agaribacillus aureus</name>
    <dbReference type="NCBI Taxonomy" id="3051825"/>
    <lineage>
        <taxon>Bacteria</taxon>
        <taxon>Pseudomonadati</taxon>
        <taxon>Bacteroidota</taxon>
        <taxon>Cytophagia</taxon>
        <taxon>Cytophagales</taxon>
        <taxon>Splendidivirgaceae</taxon>
        <taxon>Agaribacillus</taxon>
    </lineage>
</organism>
<dbReference type="EMBL" id="JAUJEB010000005">
    <property type="protein sequence ID" value="MDN5214985.1"/>
    <property type="molecule type" value="Genomic_DNA"/>
</dbReference>
<protein>
    <recommendedName>
        <fullName evidence="3">UDP-glucuronosyltransferase</fullName>
    </recommendedName>
</protein>
<evidence type="ECO:0008006" key="3">
    <source>
        <dbReference type="Google" id="ProtNLM"/>
    </source>
</evidence>
<reference evidence="1" key="1">
    <citation type="submission" date="2023-06" db="EMBL/GenBank/DDBJ databases">
        <title>Genomic of Agaribacillus aureum.</title>
        <authorList>
            <person name="Wang G."/>
        </authorList>
    </citation>
    <scope>NUCLEOTIDE SEQUENCE</scope>
    <source>
        <strain evidence="1">BMA12</strain>
    </source>
</reference>
<sequence>MSSKPGPISILTSALGYGVYVPAKIVQSQLTAMGVPSDCYIIEGLLNQDKRKIFQETKSAFAGNFRLAQLATKMPIDYAPGLDPAAVQTLYQEWDRKQVSNFLCLSGLWFDVLKDYQTLSGHKNIRCCRMDAGHAPTWLNRNDIAIGKTYYFFDLEAGKVNYTLNIPSLSPTDFMNRPNKLLIHGGGWGLGDYITKTQEVTTKGYQRKVILKDMSGYDPRDNRTEFYVSDARWDPLENKDDAPAFPPLAKIRSGHIKEYMQFADHHVPLKLMSDCKAVISKPGGMTLLDAVITATPFIYLEPMGSNEAGNQKLIDELKIGASFETWKKNDFSSELLIRFHKNITILRNNLPDFVLTFIADF</sequence>
<comment type="caution">
    <text evidence="1">The sequence shown here is derived from an EMBL/GenBank/DDBJ whole genome shotgun (WGS) entry which is preliminary data.</text>
</comment>